<name>M7P389_9GAMM</name>
<sequence>MIEFISQQNKKNLILFVHGFCGGEATWQNGEARSFPELFSDDLEISENYDIAHFSYFTKLLNLFAKAGKVSTLVKRMFGTSHGKLANNISIEEIGNLLRTEIRFKLQTYDNIIVVAHSMGGLVTKSAITKDIEEKTPSKIKLFISLAVPHQGAEAATFGKLISDNLQIEGLSPLNDFIHKINDEWLKTSLRPATKYFYGVHDSVVKKTSAVPIDKEKSDAISVDEDHTSITKPENPDSTIVMAVKQIILDFEKNDPGISTFELKQLEDETDFDDELFVLKLISADIHKTTIREAKEAFLNAEYIRKIFSSSSDKKRLAELYAKIRKVYQNSYTKYIHDGIPNSGLLLADVHETIIKQDKKFLDTFILFINAIHKQGMLHQLANSKDENIWWIKDGTIDSLRHLLAEGKSE</sequence>
<keyword evidence="8" id="KW-1185">Reference proteome</keyword>
<dbReference type="InterPro" id="IPR046912">
    <property type="entry name" value="ABC-3C_CTD8"/>
</dbReference>
<accession>M7P389</accession>
<dbReference type="PANTHER" id="PTHR48182">
    <property type="entry name" value="PROTEIN SERAC1"/>
    <property type="match status" value="1"/>
</dbReference>
<dbReference type="OrthoDB" id="5760641at2"/>
<dbReference type="AlphaFoldDB" id="M7P389"/>
<evidence type="ECO:0000256" key="4">
    <source>
        <dbReference type="ARBA" id="ARBA00023136"/>
    </source>
</evidence>
<dbReference type="InterPro" id="IPR029058">
    <property type="entry name" value="AB_hydrolase_fold"/>
</dbReference>
<dbReference type="InterPro" id="IPR012908">
    <property type="entry name" value="PGAP1-ab_dom-like"/>
</dbReference>
<feature type="domain" description="ABC-three component systems C-terminal" evidence="6">
    <location>
        <begin position="268"/>
        <end position="393"/>
    </location>
</feature>
<evidence type="ECO:0000256" key="1">
    <source>
        <dbReference type="ARBA" id="ARBA00004240"/>
    </source>
</evidence>
<dbReference type="Pfam" id="PF07819">
    <property type="entry name" value="PGAP1"/>
    <property type="match status" value="1"/>
</dbReference>
<protein>
    <recommendedName>
        <fullName evidence="9">PGAP1-like protein</fullName>
    </recommendedName>
</protein>
<evidence type="ECO:0000256" key="3">
    <source>
        <dbReference type="ARBA" id="ARBA00022824"/>
    </source>
</evidence>
<dbReference type="GO" id="GO:0016020">
    <property type="term" value="C:membrane"/>
    <property type="evidence" value="ECO:0007669"/>
    <property type="project" value="UniProtKB-SubCell"/>
</dbReference>
<dbReference type="PANTHER" id="PTHR48182:SF2">
    <property type="entry name" value="PROTEIN SERAC1"/>
    <property type="match status" value="1"/>
</dbReference>
<dbReference type="SUPFAM" id="SSF53474">
    <property type="entry name" value="alpha/beta-Hydrolases"/>
    <property type="match status" value="1"/>
</dbReference>
<keyword evidence="3" id="KW-0256">Endoplasmic reticulum</keyword>
<dbReference type="Proteomes" id="UP000012019">
    <property type="component" value="Unassembled WGS sequence"/>
</dbReference>
<feature type="domain" description="GPI inositol-deacylase PGAP1-like alpha/beta" evidence="5">
    <location>
        <begin position="14"/>
        <end position="157"/>
    </location>
</feature>
<evidence type="ECO:0000313" key="8">
    <source>
        <dbReference type="Proteomes" id="UP000012019"/>
    </source>
</evidence>
<dbReference type="GO" id="GO:0016788">
    <property type="term" value="F:hydrolase activity, acting on ester bonds"/>
    <property type="evidence" value="ECO:0007669"/>
    <property type="project" value="InterPro"/>
</dbReference>
<reference evidence="7 8" key="1">
    <citation type="journal article" date="2013" name="Genome Announc.">
        <title>Draft Genome Sequence of Methylophaga lonarensis MPLT, a Haloalkaliphilic (Non-Methane-Utilizing) Methylotroph.</title>
        <authorList>
            <person name="Shetty S.A."/>
            <person name="Marathe N.P."/>
            <person name="Munot H."/>
            <person name="Antony C.P."/>
            <person name="Dhotre D.P."/>
            <person name="Murrell J.C."/>
            <person name="Shouche Y.S."/>
        </authorList>
    </citation>
    <scope>NUCLEOTIDE SEQUENCE [LARGE SCALE GENOMIC DNA]</scope>
    <source>
        <strain evidence="7 8">MPL</strain>
    </source>
</reference>
<keyword evidence="4" id="KW-0472">Membrane</keyword>
<dbReference type="STRING" id="1286106.MPL1_02458"/>
<gene>
    <name evidence="7" type="ORF">MPL1_02458</name>
</gene>
<evidence type="ECO:0000259" key="5">
    <source>
        <dbReference type="Pfam" id="PF07819"/>
    </source>
</evidence>
<evidence type="ECO:0000256" key="2">
    <source>
        <dbReference type="ARBA" id="ARBA00004370"/>
    </source>
</evidence>
<organism evidence="7 8">
    <name type="scientific">Methylophaga lonarensis MPL</name>
    <dbReference type="NCBI Taxonomy" id="1286106"/>
    <lineage>
        <taxon>Bacteria</taxon>
        <taxon>Pseudomonadati</taxon>
        <taxon>Pseudomonadota</taxon>
        <taxon>Gammaproteobacteria</taxon>
        <taxon>Thiotrichales</taxon>
        <taxon>Piscirickettsiaceae</taxon>
        <taxon>Methylophaga</taxon>
    </lineage>
</organism>
<dbReference type="eggNOG" id="COG1075">
    <property type="taxonomic scope" value="Bacteria"/>
</dbReference>
<dbReference type="Pfam" id="PF20284">
    <property type="entry name" value="CTD8"/>
    <property type="match status" value="1"/>
</dbReference>
<proteinExistence type="predicted"/>
<dbReference type="RefSeq" id="WP_009725532.1">
    <property type="nucleotide sequence ID" value="NZ_APHR01000010.1"/>
</dbReference>
<evidence type="ECO:0000313" key="7">
    <source>
        <dbReference type="EMBL" id="EMR13986.1"/>
    </source>
</evidence>
<dbReference type="PATRIC" id="fig|1286106.3.peg.491"/>
<dbReference type="EMBL" id="APHR01000010">
    <property type="protein sequence ID" value="EMR13986.1"/>
    <property type="molecule type" value="Genomic_DNA"/>
</dbReference>
<evidence type="ECO:0000259" key="6">
    <source>
        <dbReference type="Pfam" id="PF20284"/>
    </source>
</evidence>
<evidence type="ECO:0008006" key="9">
    <source>
        <dbReference type="Google" id="ProtNLM"/>
    </source>
</evidence>
<comment type="subcellular location">
    <subcellularLocation>
        <location evidence="1">Endoplasmic reticulum</location>
    </subcellularLocation>
    <subcellularLocation>
        <location evidence="2">Membrane</location>
    </subcellularLocation>
</comment>
<comment type="caution">
    <text evidence="7">The sequence shown here is derived from an EMBL/GenBank/DDBJ whole genome shotgun (WGS) entry which is preliminary data.</text>
</comment>
<dbReference type="InterPro" id="IPR052374">
    <property type="entry name" value="SERAC1"/>
</dbReference>
<dbReference type="Gene3D" id="3.40.50.1820">
    <property type="entry name" value="alpha/beta hydrolase"/>
    <property type="match status" value="1"/>
</dbReference>